<sequence>MDRASEAVLIPCSPLLGSRPIQNQLALVGCVADSLVVVLTRVLCIRSEEMQSARHSNAMLRVHQGKSAPDWPQAHAQPCRQKGMIPNVESLSRPSRTIDMLARLTAKTIHAPRWPYLNPSGSRRV</sequence>
<reference evidence="2" key="1">
    <citation type="journal article" date="2023" name="Mol. Phylogenet. Evol.">
        <title>Genome-scale phylogeny and comparative genomics of the fungal order Sordariales.</title>
        <authorList>
            <person name="Hensen N."/>
            <person name="Bonometti L."/>
            <person name="Westerberg I."/>
            <person name="Brannstrom I.O."/>
            <person name="Guillou S."/>
            <person name="Cros-Aarteil S."/>
            <person name="Calhoun S."/>
            <person name="Haridas S."/>
            <person name="Kuo A."/>
            <person name="Mondo S."/>
            <person name="Pangilinan J."/>
            <person name="Riley R."/>
            <person name="LaButti K."/>
            <person name="Andreopoulos B."/>
            <person name="Lipzen A."/>
            <person name="Chen C."/>
            <person name="Yan M."/>
            <person name="Daum C."/>
            <person name="Ng V."/>
            <person name="Clum A."/>
            <person name="Steindorff A."/>
            <person name="Ohm R.A."/>
            <person name="Martin F."/>
            <person name="Silar P."/>
            <person name="Natvig D.O."/>
            <person name="Lalanne C."/>
            <person name="Gautier V."/>
            <person name="Ament-Velasquez S.L."/>
            <person name="Kruys A."/>
            <person name="Hutchinson M.I."/>
            <person name="Powell A.J."/>
            <person name="Barry K."/>
            <person name="Miller A.N."/>
            <person name="Grigoriev I.V."/>
            <person name="Debuchy R."/>
            <person name="Gladieux P."/>
            <person name="Hiltunen Thoren M."/>
            <person name="Johannesson H."/>
        </authorList>
    </citation>
    <scope>NUCLEOTIDE SEQUENCE</scope>
    <source>
        <strain evidence="2">CBS 757.83</strain>
    </source>
</reference>
<name>A0AAN6PZF1_9PEZI</name>
<evidence type="ECO:0000256" key="1">
    <source>
        <dbReference type="SAM" id="MobiDB-lite"/>
    </source>
</evidence>
<keyword evidence="3" id="KW-1185">Reference proteome</keyword>
<reference evidence="2" key="2">
    <citation type="submission" date="2023-05" db="EMBL/GenBank/DDBJ databases">
        <authorList>
            <consortium name="Lawrence Berkeley National Laboratory"/>
            <person name="Steindorff A."/>
            <person name="Hensen N."/>
            <person name="Bonometti L."/>
            <person name="Westerberg I."/>
            <person name="Brannstrom I.O."/>
            <person name="Guillou S."/>
            <person name="Cros-Aarteil S."/>
            <person name="Calhoun S."/>
            <person name="Haridas S."/>
            <person name="Kuo A."/>
            <person name="Mondo S."/>
            <person name="Pangilinan J."/>
            <person name="Riley R."/>
            <person name="Labutti K."/>
            <person name="Andreopoulos B."/>
            <person name="Lipzen A."/>
            <person name="Chen C."/>
            <person name="Yanf M."/>
            <person name="Daum C."/>
            <person name="Ng V."/>
            <person name="Clum A."/>
            <person name="Ohm R."/>
            <person name="Martin F."/>
            <person name="Silar P."/>
            <person name="Natvig D."/>
            <person name="Lalanne C."/>
            <person name="Gautier V."/>
            <person name="Ament-Velasquez S.L."/>
            <person name="Kruys A."/>
            <person name="Hutchinson M.I."/>
            <person name="Powell A.J."/>
            <person name="Barry K."/>
            <person name="Miller A.N."/>
            <person name="Grigoriev I.V."/>
            <person name="Debuchy R."/>
            <person name="Gladieux P."/>
            <person name="Thoren M.H."/>
            <person name="Johannesson H."/>
        </authorList>
    </citation>
    <scope>NUCLEOTIDE SEQUENCE</scope>
    <source>
        <strain evidence="2">CBS 757.83</strain>
    </source>
</reference>
<dbReference type="EMBL" id="MU863649">
    <property type="protein sequence ID" value="KAK4099469.1"/>
    <property type="molecule type" value="Genomic_DNA"/>
</dbReference>
<proteinExistence type="predicted"/>
<dbReference type="Proteomes" id="UP001305647">
    <property type="component" value="Unassembled WGS sequence"/>
</dbReference>
<protein>
    <submittedName>
        <fullName evidence="2">Uncharacterized protein</fullName>
    </submittedName>
</protein>
<evidence type="ECO:0000313" key="3">
    <source>
        <dbReference type="Proteomes" id="UP001305647"/>
    </source>
</evidence>
<dbReference type="PROSITE" id="PS51257">
    <property type="entry name" value="PROKAR_LIPOPROTEIN"/>
    <property type="match status" value="1"/>
</dbReference>
<feature type="region of interest" description="Disordered" evidence="1">
    <location>
        <begin position="63"/>
        <end position="88"/>
    </location>
</feature>
<evidence type="ECO:0000313" key="2">
    <source>
        <dbReference type="EMBL" id="KAK4099469.1"/>
    </source>
</evidence>
<comment type="caution">
    <text evidence="2">The sequence shown here is derived from an EMBL/GenBank/DDBJ whole genome shotgun (WGS) entry which is preliminary data.</text>
</comment>
<dbReference type="AlphaFoldDB" id="A0AAN6PZF1"/>
<organism evidence="2 3">
    <name type="scientific">Parathielavia hyrcaniae</name>
    <dbReference type="NCBI Taxonomy" id="113614"/>
    <lineage>
        <taxon>Eukaryota</taxon>
        <taxon>Fungi</taxon>
        <taxon>Dikarya</taxon>
        <taxon>Ascomycota</taxon>
        <taxon>Pezizomycotina</taxon>
        <taxon>Sordariomycetes</taxon>
        <taxon>Sordariomycetidae</taxon>
        <taxon>Sordariales</taxon>
        <taxon>Chaetomiaceae</taxon>
        <taxon>Parathielavia</taxon>
    </lineage>
</organism>
<accession>A0AAN6PZF1</accession>
<gene>
    <name evidence="2" type="ORF">N658DRAFT_165188</name>
</gene>